<evidence type="ECO:0000256" key="1">
    <source>
        <dbReference type="SAM" id="Phobius"/>
    </source>
</evidence>
<feature type="transmembrane region" description="Helical" evidence="1">
    <location>
        <begin position="185"/>
        <end position="203"/>
    </location>
</feature>
<name>A0A371F7A4_MUCPR</name>
<dbReference type="Proteomes" id="UP000257109">
    <property type="component" value="Unassembled WGS sequence"/>
</dbReference>
<gene>
    <name evidence="3" type="ORF">CR513_46114</name>
</gene>
<sequence>DQDEIFLKASRENSTIPQIKTYEEERLKKKYKVITFLHSKFVDHIFTKVMDLETLKQVCDKIQNEFKTSNGAKFVRLLTLKKEFELTKMKDNESVKDYSRKLMDVMNQMRLLGEAFIDKKNCIKNHDFSCDLQTLTITELTNKLHVQEKRVSMRNGEVVEEKESFLLVLIAKEPTMLKKIVGIKINLFFIVIFAINMVIVKVLQSQEEKHGCTSQMTKFLSFFTSIDRFIQSKVKLAIGEIVHAKGKGTIFISTKKCMIIVIIVLCIPKLD</sequence>
<dbReference type="PANTHER" id="PTHR35317">
    <property type="entry name" value="OS04G0629600 PROTEIN"/>
    <property type="match status" value="1"/>
</dbReference>
<keyword evidence="1" id="KW-1133">Transmembrane helix</keyword>
<feature type="domain" description="Retrovirus-related Pol polyprotein from transposon TNT 1-94-like beta-barrel" evidence="2">
    <location>
        <begin position="211"/>
        <end position="270"/>
    </location>
</feature>
<protein>
    <recommendedName>
        <fullName evidence="2">Retrovirus-related Pol polyprotein from transposon TNT 1-94-like beta-barrel domain-containing protein</fullName>
    </recommendedName>
</protein>
<dbReference type="AlphaFoldDB" id="A0A371F7A4"/>
<keyword evidence="4" id="KW-1185">Reference proteome</keyword>
<organism evidence="3 4">
    <name type="scientific">Mucuna pruriens</name>
    <name type="common">Velvet bean</name>
    <name type="synonym">Dolichos pruriens</name>
    <dbReference type="NCBI Taxonomy" id="157652"/>
    <lineage>
        <taxon>Eukaryota</taxon>
        <taxon>Viridiplantae</taxon>
        <taxon>Streptophyta</taxon>
        <taxon>Embryophyta</taxon>
        <taxon>Tracheophyta</taxon>
        <taxon>Spermatophyta</taxon>
        <taxon>Magnoliopsida</taxon>
        <taxon>eudicotyledons</taxon>
        <taxon>Gunneridae</taxon>
        <taxon>Pentapetalae</taxon>
        <taxon>rosids</taxon>
        <taxon>fabids</taxon>
        <taxon>Fabales</taxon>
        <taxon>Fabaceae</taxon>
        <taxon>Papilionoideae</taxon>
        <taxon>50 kb inversion clade</taxon>
        <taxon>NPAAA clade</taxon>
        <taxon>indigoferoid/millettioid clade</taxon>
        <taxon>Phaseoleae</taxon>
        <taxon>Mucuna</taxon>
    </lineage>
</organism>
<evidence type="ECO:0000259" key="2">
    <source>
        <dbReference type="Pfam" id="PF22936"/>
    </source>
</evidence>
<accession>A0A371F7A4</accession>
<comment type="caution">
    <text evidence="3">The sequence shown here is derived from an EMBL/GenBank/DDBJ whole genome shotgun (WGS) entry which is preliminary data.</text>
</comment>
<dbReference type="EMBL" id="QJKJ01010263">
    <property type="protein sequence ID" value="RDX74171.1"/>
    <property type="molecule type" value="Genomic_DNA"/>
</dbReference>
<reference evidence="3" key="1">
    <citation type="submission" date="2018-05" db="EMBL/GenBank/DDBJ databases">
        <title>Draft genome of Mucuna pruriens seed.</title>
        <authorList>
            <person name="Nnadi N.E."/>
            <person name="Vos R."/>
            <person name="Hasami M.H."/>
            <person name="Devisetty U.K."/>
            <person name="Aguiy J.C."/>
        </authorList>
    </citation>
    <scope>NUCLEOTIDE SEQUENCE [LARGE SCALE GENOMIC DNA]</scope>
    <source>
        <strain evidence="3">JCA_2017</strain>
    </source>
</reference>
<feature type="non-terminal residue" evidence="3">
    <location>
        <position position="1"/>
    </location>
</feature>
<dbReference type="PANTHER" id="PTHR35317:SF31">
    <property type="entry name" value="DUF4219 DOMAIN-CONTAINING PROTEIN"/>
    <property type="match status" value="1"/>
</dbReference>
<evidence type="ECO:0000313" key="3">
    <source>
        <dbReference type="EMBL" id="RDX74171.1"/>
    </source>
</evidence>
<dbReference type="InterPro" id="IPR054722">
    <property type="entry name" value="PolX-like_BBD"/>
</dbReference>
<proteinExistence type="predicted"/>
<keyword evidence="1" id="KW-0472">Membrane</keyword>
<dbReference type="Pfam" id="PF22936">
    <property type="entry name" value="Pol_BBD"/>
    <property type="match status" value="1"/>
</dbReference>
<keyword evidence="1" id="KW-0812">Transmembrane</keyword>
<feature type="non-terminal residue" evidence="3">
    <location>
        <position position="271"/>
    </location>
</feature>
<dbReference type="Pfam" id="PF14223">
    <property type="entry name" value="Retrotran_gag_2"/>
    <property type="match status" value="1"/>
</dbReference>
<evidence type="ECO:0000313" key="4">
    <source>
        <dbReference type="Proteomes" id="UP000257109"/>
    </source>
</evidence>